<proteinExistence type="inferred from homology"/>
<dbReference type="SUPFAM" id="SSF53756">
    <property type="entry name" value="UDP-Glycosyltransferase/glycogen phosphorylase"/>
    <property type="match status" value="1"/>
</dbReference>
<dbReference type="InterPro" id="IPR001503">
    <property type="entry name" value="Glyco_trans_10"/>
</dbReference>
<feature type="transmembrane region" description="Helical" evidence="11">
    <location>
        <begin position="501"/>
        <end position="521"/>
    </location>
</feature>
<dbReference type="Gene3D" id="3.40.50.11660">
    <property type="entry name" value="Glycosyl transferase family 10, C-terminal domain"/>
    <property type="match status" value="1"/>
</dbReference>
<evidence type="ECO:0000256" key="10">
    <source>
        <dbReference type="ARBA" id="ARBA00023180"/>
    </source>
</evidence>
<keyword evidence="5 11" id="KW-0808">Transferase</keyword>
<evidence type="ECO:0000256" key="8">
    <source>
        <dbReference type="ARBA" id="ARBA00022989"/>
    </source>
</evidence>
<dbReference type="HOGENOM" id="CLU_503049_0_0_1"/>
<dbReference type="InterPro" id="IPR038577">
    <property type="entry name" value="GT10-like_C_sf"/>
</dbReference>
<organism evidence="14 15">
    <name type="scientific">Ciona intestinalis</name>
    <name type="common">Transparent sea squirt</name>
    <name type="synonym">Ascidia intestinalis</name>
    <dbReference type="NCBI Taxonomy" id="7719"/>
    <lineage>
        <taxon>Eukaryota</taxon>
        <taxon>Metazoa</taxon>
        <taxon>Chordata</taxon>
        <taxon>Tunicata</taxon>
        <taxon>Ascidiacea</taxon>
        <taxon>Phlebobranchia</taxon>
        <taxon>Cionidae</taxon>
        <taxon>Ciona</taxon>
    </lineage>
</organism>
<dbReference type="PANTHER" id="PTHR11929">
    <property type="entry name" value="ALPHA- 1,3 -FUCOSYLTRANSFERASE"/>
    <property type="match status" value="1"/>
</dbReference>
<protein>
    <recommendedName>
        <fullName evidence="11">Fucosyltransferase</fullName>
        <ecNumber evidence="11">2.4.1.-</ecNumber>
    </recommendedName>
</protein>
<dbReference type="Pfam" id="PF00852">
    <property type="entry name" value="Glyco_transf_10"/>
    <property type="match status" value="1"/>
</dbReference>
<name>F6XQY6_CIOIN</name>
<dbReference type="AlphaFoldDB" id="F6XQY6"/>
<dbReference type="Pfam" id="PF17039">
    <property type="entry name" value="Glyco_tran_10_N"/>
    <property type="match status" value="1"/>
</dbReference>
<evidence type="ECO:0000256" key="4">
    <source>
        <dbReference type="ARBA" id="ARBA00022676"/>
    </source>
</evidence>
<dbReference type="EMBL" id="EAAA01002125">
    <property type="status" value="NOT_ANNOTATED_CDS"/>
    <property type="molecule type" value="Genomic_DNA"/>
</dbReference>
<dbReference type="InParanoid" id="F6XQY6"/>
<reference evidence="14" key="2">
    <citation type="journal article" date="2008" name="Genome Biol.">
        <title>Improved genome assembly and evidence-based global gene model set for the chordate Ciona intestinalis: new insight into intron and operon populations.</title>
        <authorList>
            <person name="Satou Y."/>
            <person name="Mineta K."/>
            <person name="Ogasawara M."/>
            <person name="Sasakura Y."/>
            <person name="Shoguchi E."/>
            <person name="Ueno K."/>
            <person name="Yamada L."/>
            <person name="Matsumoto J."/>
            <person name="Wasserscheid J."/>
            <person name="Dewar K."/>
            <person name="Wiley G.B."/>
            <person name="Macmil S.L."/>
            <person name="Roe B.A."/>
            <person name="Zeller R.W."/>
            <person name="Hastings K.E."/>
            <person name="Lemaire P."/>
            <person name="Lindquist E."/>
            <person name="Endo T."/>
            <person name="Hotta K."/>
            <person name="Inaba K."/>
        </authorList>
    </citation>
    <scope>NUCLEOTIDE SEQUENCE [LARGE SCALE GENOMIC DNA]</scope>
    <source>
        <strain evidence="14">wild type</strain>
    </source>
</reference>
<keyword evidence="9 11" id="KW-0472">Membrane</keyword>
<evidence type="ECO:0000256" key="11">
    <source>
        <dbReference type="RuleBase" id="RU003832"/>
    </source>
</evidence>
<evidence type="ECO:0000259" key="12">
    <source>
        <dbReference type="Pfam" id="PF00852"/>
    </source>
</evidence>
<reference evidence="15" key="1">
    <citation type="journal article" date="2002" name="Science">
        <title>The draft genome of Ciona intestinalis: insights into chordate and vertebrate origins.</title>
        <authorList>
            <person name="Dehal P."/>
            <person name="Satou Y."/>
            <person name="Campbell R.K."/>
            <person name="Chapman J."/>
            <person name="Degnan B."/>
            <person name="De Tomaso A."/>
            <person name="Davidson B."/>
            <person name="Di Gregorio A."/>
            <person name="Gelpke M."/>
            <person name="Goodstein D.M."/>
            <person name="Harafuji N."/>
            <person name="Hastings K.E."/>
            <person name="Ho I."/>
            <person name="Hotta K."/>
            <person name="Huang W."/>
            <person name="Kawashima T."/>
            <person name="Lemaire P."/>
            <person name="Martinez D."/>
            <person name="Meinertzhagen I.A."/>
            <person name="Necula S."/>
            <person name="Nonaka M."/>
            <person name="Putnam N."/>
            <person name="Rash S."/>
            <person name="Saiga H."/>
            <person name="Satake M."/>
            <person name="Terry A."/>
            <person name="Yamada L."/>
            <person name="Wang H.G."/>
            <person name="Awazu S."/>
            <person name="Azumi K."/>
            <person name="Boore J."/>
            <person name="Branno M."/>
            <person name="Chin-Bow S."/>
            <person name="DeSantis R."/>
            <person name="Doyle S."/>
            <person name="Francino P."/>
            <person name="Keys D.N."/>
            <person name="Haga S."/>
            <person name="Hayashi H."/>
            <person name="Hino K."/>
            <person name="Imai K.S."/>
            <person name="Inaba K."/>
            <person name="Kano S."/>
            <person name="Kobayashi K."/>
            <person name="Kobayashi M."/>
            <person name="Lee B.I."/>
            <person name="Makabe K.W."/>
            <person name="Manohar C."/>
            <person name="Matassi G."/>
            <person name="Medina M."/>
            <person name="Mochizuki Y."/>
            <person name="Mount S."/>
            <person name="Morishita T."/>
            <person name="Miura S."/>
            <person name="Nakayama A."/>
            <person name="Nishizaka S."/>
            <person name="Nomoto H."/>
            <person name="Ohta F."/>
            <person name="Oishi K."/>
            <person name="Rigoutsos I."/>
            <person name="Sano M."/>
            <person name="Sasaki A."/>
            <person name="Sasakura Y."/>
            <person name="Shoguchi E."/>
            <person name="Shin-i T."/>
            <person name="Spagnuolo A."/>
            <person name="Stainier D."/>
            <person name="Suzuki M.M."/>
            <person name="Tassy O."/>
            <person name="Takatori N."/>
            <person name="Tokuoka M."/>
            <person name="Yagi K."/>
            <person name="Yoshizaki F."/>
            <person name="Wada S."/>
            <person name="Zhang C."/>
            <person name="Hyatt P.D."/>
            <person name="Larimer F."/>
            <person name="Detter C."/>
            <person name="Doggett N."/>
            <person name="Glavina T."/>
            <person name="Hawkins T."/>
            <person name="Richardson P."/>
            <person name="Lucas S."/>
            <person name="Kohara Y."/>
            <person name="Levine M."/>
            <person name="Satoh N."/>
            <person name="Rokhsar D.S."/>
        </authorList>
    </citation>
    <scope>NUCLEOTIDE SEQUENCE [LARGE SCALE GENOMIC DNA]</scope>
</reference>
<dbReference type="UniPathway" id="UPA00378"/>
<evidence type="ECO:0000256" key="1">
    <source>
        <dbReference type="ARBA" id="ARBA00004167"/>
    </source>
</evidence>
<reference evidence="14" key="3">
    <citation type="submission" date="2025-08" db="UniProtKB">
        <authorList>
            <consortium name="Ensembl"/>
        </authorList>
    </citation>
    <scope>IDENTIFICATION</scope>
</reference>
<keyword evidence="11" id="KW-0333">Golgi apparatus</keyword>
<keyword evidence="15" id="KW-1185">Reference proteome</keyword>
<evidence type="ECO:0000256" key="3">
    <source>
        <dbReference type="ARBA" id="ARBA00008919"/>
    </source>
</evidence>
<evidence type="ECO:0000256" key="2">
    <source>
        <dbReference type="ARBA" id="ARBA00004922"/>
    </source>
</evidence>
<comment type="pathway">
    <text evidence="2">Protein modification; protein glycosylation.</text>
</comment>
<feature type="domain" description="Fucosyltransferase C-terminal" evidence="12">
    <location>
        <begin position="259"/>
        <end position="449"/>
    </location>
</feature>
<evidence type="ECO:0000256" key="6">
    <source>
        <dbReference type="ARBA" id="ARBA00022692"/>
    </source>
</evidence>
<reference evidence="14" key="4">
    <citation type="submission" date="2025-09" db="UniProtKB">
        <authorList>
            <consortium name="Ensembl"/>
        </authorList>
    </citation>
    <scope>IDENTIFICATION</scope>
</reference>
<dbReference type="InterPro" id="IPR055270">
    <property type="entry name" value="Glyco_tran_10_C"/>
</dbReference>
<dbReference type="InterPro" id="IPR031481">
    <property type="entry name" value="Glyco_tran_10_N"/>
</dbReference>
<evidence type="ECO:0000313" key="14">
    <source>
        <dbReference type="Ensembl" id="ENSCINP00000005171.3"/>
    </source>
</evidence>
<keyword evidence="10" id="KW-0325">Glycoprotein</keyword>
<sequence length="542" mass="64019">MIYLFVYLANYRIYFSSIKHYPDNKTPWWKWPQYNDWSIDGRMPNYEENVQATKDDRLYPMETTALSNKEKLKEIVDQKNREAIRGGNVNENSSLAALYNVIKFYSSMQEKSIKNSVAANVLEKKFILLDDPAIQAFIGGNESGMFLDTEKCGNCEVNYNTSRRSEAAAVVYHFSGMRKKQPMRPRSSTNQLYVWTNQESPQTMYNNDIGHLKYFDKEFNMTMTYRRDSDVYFPYSTLWEVNQAIQKNQQLKNVDLLLASKTKLIAWAAGNCMYTKDTVKYNQEIGAGFRLQMMLQLLEAGLPVEIFGGCLGHRLPGGWTDLPEVLSEYKFYFSLENSYHCRDYMTEKIWWNALRSGVVPVIWGPLRSDVETLLPVGSFIFVEDYSSPKALVKHILYLERHTSEYIKYFQWRNQPPPTLKRKRGDILNYDVTGFCQLCYMLHHDDAVEKETGRRPTRIVNSLFDWWFLEETKECLAPRRFSEIVHAIVTKMLIHKEYYYKFLTYQRFYTVLFVLLLFVLGWRRYKKFKRSSPNQHVVSRDFK</sequence>
<feature type="domain" description="Fucosyltransferase N-terminal" evidence="13">
    <location>
        <begin position="150"/>
        <end position="235"/>
    </location>
</feature>
<comment type="subcellular location">
    <subcellularLocation>
        <location evidence="11">Golgi apparatus</location>
        <location evidence="11">Golgi stack membrane</location>
        <topology evidence="11">Single-pass type II membrane protein</topology>
    </subcellularLocation>
    <subcellularLocation>
        <location evidence="1">Membrane</location>
        <topology evidence="1">Single-pass membrane protein</topology>
    </subcellularLocation>
</comment>
<dbReference type="PANTHER" id="PTHR11929:SF145">
    <property type="entry name" value="ALPHA-(1,3)-FUCOSYLTRANSFERASE FUT-1"/>
    <property type="match status" value="1"/>
</dbReference>
<accession>F6XQY6</accession>
<keyword evidence="6 11" id="KW-0812">Transmembrane</keyword>
<evidence type="ECO:0000256" key="5">
    <source>
        <dbReference type="ARBA" id="ARBA00022679"/>
    </source>
</evidence>
<evidence type="ECO:0000256" key="9">
    <source>
        <dbReference type="ARBA" id="ARBA00023136"/>
    </source>
</evidence>
<dbReference type="GO" id="GO:0032580">
    <property type="term" value="C:Golgi cisterna membrane"/>
    <property type="evidence" value="ECO:0007669"/>
    <property type="project" value="UniProtKB-SubCell"/>
</dbReference>
<evidence type="ECO:0000256" key="7">
    <source>
        <dbReference type="ARBA" id="ARBA00022968"/>
    </source>
</evidence>
<keyword evidence="8 11" id="KW-1133">Transmembrane helix</keyword>
<dbReference type="FunFam" id="3.40.50.11660:FF:000035">
    <property type="match status" value="1"/>
</dbReference>
<dbReference type="OMA" id="WCEANRT"/>
<evidence type="ECO:0000259" key="13">
    <source>
        <dbReference type="Pfam" id="PF17039"/>
    </source>
</evidence>
<keyword evidence="4 11" id="KW-0328">Glycosyltransferase</keyword>
<keyword evidence="7" id="KW-0735">Signal-anchor</keyword>
<dbReference type="Proteomes" id="UP000008144">
    <property type="component" value="Chromosome 5"/>
</dbReference>
<evidence type="ECO:0000313" key="15">
    <source>
        <dbReference type="Proteomes" id="UP000008144"/>
    </source>
</evidence>
<dbReference type="Ensembl" id="ENSCINT00000005171.3">
    <property type="protein sequence ID" value="ENSCINP00000005171.3"/>
    <property type="gene ID" value="ENSCING00000002541.3"/>
</dbReference>
<dbReference type="GeneTree" id="ENSGT00940000159014"/>
<comment type="similarity">
    <text evidence="3 11">Belongs to the glycosyltransferase 10 family.</text>
</comment>
<dbReference type="GO" id="GO:0046920">
    <property type="term" value="F:alpha-(1-&gt;3)-fucosyltransferase activity"/>
    <property type="evidence" value="ECO:0000318"/>
    <property type="project" value="GO_Central"/>
</dbReference>
<dbReference type="EC" id="2.4.1.-" evidence="11"/>